<sequence length="286" mass="31584">MVAPHQDIDASPSVPQAVDQGLEEKHLPTTVAGELEPVVADLVKKDLSNLATWPGGLPTTPVFAFGPSTPPLDVDELEKQLVDAAETRRQSDCTDFEDSLGTVDAREINLENLTAEKQHSPISRFEEPVTMGQLKCLLQAVLELKPQSTSDTAESDLVDNQQKEERVGASILDYKIILEKWQRLIDEGHSLVGPAVATKPAQPCASKEQEENVQVVDEIDLKSPICTTPEDFKSFEKWASTPQLKTVVEIWDKCASRYKIGEPVETNSSLDDYVEYAFVVRERVGT</sequence>
<evidence type="ECO:0000313" key="2">
    <source>
        <dbReference type="EMBL" id="CEL09845.1"/>
    </source>
</evidence>
<dbReference type="OrthoDB" id="4187177at2759"/>
<evidence type="ECO:0000313" key="3">
    <source>
        <dbReference type="Proteomes" id="UP000054771"/>
    </source>
</evidence>
<keyword evidence="3" id="KW-1185">Reference proteome</keyword>
<feature type="region of interest" description="Disordered" evidence="1">
    <location>
        <begin position="1"/>
        <end position="23"/>
    </location>
</feature>
<dbReference type="Proteomes" id="UP000054771">
    <property type="component" value="Unassembled WGS sequence"/>
</dbReference>
<organism evidence="2 3">
    <name type="scientific">Aspergillus calidoustus</name>
    <dbReference type="NCBI Taxonomy" id="454130"/>
    <lineage>
        <taxon>Eukaryota</taxon>
        <taxon>Fungi</taxon>
        <taxon>Dikarya</taxon>
        <taxon>Ascomycota</taxon>
        <taxon>Pezizomycotina</taxon>
        <taxon>Eurotiomycetes</taxon>
        <taxon>Eurotiomycetidae</taxon>
        <taxon>Eurotiales</taxon>
        <taxon>Aspergillaceae</taxon>
        <taxon>Aspergillus</taxon>
        <taxon>Aspergillus subgen. Nidulantes</taxon>
    </lineage>
</organism>
<accession>A0A0U4ZJU3</accession>
<name>A0A0U4ZJU3_ASPCI</name>
<dbReference type="AlphaFoldDB" id="A0A0U4ZJU3"/>
<reference evidence="3" key="1">
    <citation type="journal article" date="2016" name="Genome Announc.">
        <title>Draft genome sequences of fungus Aspergillus calidoustus.</title>
        <authorList>
            <person name="Horn F."/>
            <person name="Linde J."/>
            <person name="Mattern D.J."/>
            <person name="Walther G."/>
            <person name="Guthke R."/>
            <person name="Scherlach K."/>
            <person name="Martin K."/>
            <person name="Brakhage A.A."/>
            <person name="Petzke L."/>
            <person name="Valiante V."/>
        </authorList>
    </citation>
    <scope>NUCLEOTIDE SEQUENCE [LARGE SCALE GENOMIC DNA]</scope>
    <source>
        <strain evidence="3">SF006504</strain>
    </source>
</reference>
<proteinExistence type="predicted"/>
<dbReference type="STRING" id="454130.A0A0U4ZJU3"/>
<protein>
    <submittedName>
        <fullName evidence="2">Uncharacterized protein</fullName>
    </submittedName>
</protein>
<gene>
    <name evidence="2" type="ORF">ASPCAL12974</name>
</gene>
<evidence type="ECO:0000256" key="1">
    <source>
        <dbReference type="SAM" id="MobiDB-lite"/>
    </source>
</evidence>
<dbReference type="EMBL" id="CDMC01000015">
    <property type="protein sequence ID" value="CEL09845.1"/>
    <property type="molecule type" value="Genomic_DNA"/>
</dbReference>